<evidence type="ECO:0000256" key="2">
    <source>
        <dbReference type="ARBA" id="ARBA00005695"/>
    </source>
</evidence>
<proteinExistence type="inferred from homology"/>
<comment type="similarity">
    <text evidence="2">Belongs to the bacterial solute-binding protein 5 family.</text>
</comment>
<dbReference type="CDD" id="cd08517">
    <property type="entry name" value="PBP2_NikA_DppA_OppA_like_13"/>
    <property type="match status" value="1"/>
</dbReference>
<dbReference type="OrthoDB" id="9803988at2"/>
<dbReference type="Pfam" id="PF00496">
    <property type="entry name" value="SBP_bac_5"/>
    <property type="match status" value="1"/>
</dbReference>
<dbReference type="SUPFAM" id="SSF53850">
    <property type="entry name" value="Periplasmic binding protein-like II"/>
    <property type="match status" value="1"/>
</dbReference>
<gene>
    <name evidence="5" type="ORF">E8M01_33430</name>
</gene>
<dbReference type="PANTHER" id="PTHR30290:SF38">
    <property type="entry name" value="D,D-DIPEPTIDE-BINDING PERIPLASMIC PROTEIN DDPA-RELATED"/>
    <property type="match status" value="1"/>
</dbReference>
<dbReference type="GO" id="GO:0015833">
    <property type="term" value="P:peptide transport"/>
    <property type="evidence" value="ECO:0007669"/>
    <property type="project" value="TreeGrafter"/>
</dbReference>
<protein>
    <submittedName>
        <fullName evidence="5">ABC transporter substrate-binding protein</fullName>
    </submittedName>
</protein>
<accession>A0A4D7BDK8</accession>
<dbReference type="AlphaFoldDB" id="A0A4D7BDK8"/>
<dbReference type="InterPro" id="IPR030678">
    <property type="entry name" value="Peptide/Ni-bd"/>
</dbReference>
<dbReference type="InterPro" id="IPR006311">
    <property type="entry name" value="TAT_signal"/>
</dbReference>
<dbReference type="InterPro" id="IPR039424">
    <property type="entry name" value="SBP_5"/>
</dbReference>
<dbReference type="Gene3D" id="3.10.105.10">
    <property type="entry name" value="Dipeptide-binding Protein, Domain 3"/>
    <property type="match status" value="1"/>
</dbReference>
<sequence length="536" mass="59671">MAVDQTYRRLSRRSLIKLTAAGGLASALPSTFLCPEALAQGRKVLNTMITPEPPIAVPGINNQGPTLIVGSKLFEGLLSYSPRLGARPALAKSWEVGSDDLTYTFNLQTGVTWHDGKPFSADDVVFNLTKLHPEVNPRLRATLANIESAVAKDPATVVIKLKTPFEPFILNFDATTLPMLPKHLYEGTDVRNNPANQNPVGTGPFRFGEWQRGNFIRFVKFDKYWQPGKPTLDEIVYRIIPDSNLRGVALQSGQVQMAAFNDIEAFDVPRFRGLPNLEVAINGWELFAPLSWIDINNRVKPLDNPKVRRALSMAIDRNFILNRLWFGVGKVATSPICSSTKFHDASVRLPAFSVAEANKLLDEAGLPRKADGTRFELRFMTLPYGEIWNRLGEYIRQAFGQIGVKLNAEAVDAATWARRVGEWDYDLTVNFVYQWGDPTIGVERTYVSSNIQKITFTNTMGYSNPKVDAAFLKARQSAKAEDRQAAFSEVQKILVDEMPVIWLLELAFPTITDKRLKNVITSATGIHDNFAGVTLG</sequence>
<dbReference type="PIRSF" id="PIRSF002741">
    <property type="entry name" value="MppA"/>
    <property type="match status" value="1"/>
</dbReference>
<evidence type="ECO:0000259" key="4">
    <source>
        <dbReference type="Pfam" id="PF00496"/>
    </source>
</evidence>
<dbReference type="Gene3D" id="3.90.76.10">
    <property type="entry name" value="Dipeptide-binding Protein, Domain 1"/>
    <property type="match status" value="1"/>
</dbReference>
<comment type="subcellular location">
    <subcellularLocation>
        <location evidence="1">Periplasm</location>
    </subcellularLocation>
</comment>
<keyword evidence="3" id="KW-0732">Signal</keyword>
<dbReference type="Gene3D" id="3.40.190.10">
    <property type="entry name" value="Periplasmic binding protein-like II"/>
    <property type="match status" value="1"/>
</dbReference>
<dbReference type="KEGG" id="pstg:E8M01_33430"/>
<evidence type="ECO:0000313" key="6">
    <source>
        <dbReference type="Proteomes" id="UP000298781"/>
    </source>
</evidence>
<feature type="domain" description="Solute-binding protein family 5" evidence="4">
    <location>
        <begin position="87"/>
        <end position="441"/>
    </location>
</feature>
<evidence type="ECO:0000256" key="3">
    <source>
        <dbReference type="ARBA" id="ARBA00022729"/>
    </source>
</evidence>
<dbReference type="RefSeq" id="WP_136964120.1">
    <property type="nucleotide sequence ID" value="NZ_CP039690.1"/>
</dbReference>
<dbReference type="GO" id="GO:0043190">
    <property type="term" value="C:ATP-binding cassette (ABC) transporter complex"/>
    <property type="evidence" value="ECO:0007669"/>
    <property type="project" value="InterPro"/>
</dbReference>
<dbReference type="EMBL" id="CP039690">
    <property type="protein sequence ID" value="QCI68705.1"/>
    <property type="molecule type" value="Genomic_DNA"/>
</dbReference>
<keyword evidence="6" id="KW-1185">Reference proteome</keyword>
<evidence type="ECO:0000256" key="1">
    <source>
        <dbReference type="ARBA" id="ARBA00004418"/>
    </source>
</evidence>
<dbReference type="GO" id="GO:0030288">
    <property type="term" value="C:outer membrane-bounded periplasmic space"/>
    <property type="evidence" value="ECO:0007669"/>
    <property type="project" value="UniProtKB-ARBA"/>
</dbReference>
<organism evidence="5 6">
    <name type="scientific">Phreatobacter stygius</name>
    <dbReference type="NCBI Taxonomy" id="1940610"/>
    <lineage>
        <taxon>Bacteria</taxon>
        <taxon>Pseudomonadati</taxon>
        <taxon>Pseudomonadota</taxon>
        <taxon>Alphaproteobacteria</taxon>
        <taxon>Hyphomicrobiales</taxon>
        <taxon>Phreatobacteraceae</taxon>
        <taxon>Phreatobacter</taxon>
    </lineage>
</organism>
<dbReference type="PROSITE" id="PS51318">
    <property type="entry name" value="TAT"/>
    <property type="match status" value="1"/>
</dbReference>
<evidence type="ECO:0000313" key="5">
    <source>
        <dbReference type="EMBL" id="QCI68705.1"/>
    </source>
</evidence>
<dbReference type="GO" id="GO:1904680">
    <property type="term" value="F:peptide transmembrane transporter activity"/>
    <property type="evidence" value="ECO:0007669"/>
    <property type="project" value="TreeGrafter"/>
</dbReference>
<name>A0A4D7BDK8_9HYPH</name>
<dbReference type="PANTHER" id="PTHR30290">
    <property type="entry name" value="PERIPLASMIC BINDING COMPONENT OF ABC TRANSPORTER"/>
    <property type="match status" value="1"/>
</dbReference>
<reference evidence="5 6" key="1">
    <citation type="submission" date="2019-04" db="EMBL/GenBank/DDBJ databases">
        <title>Phreatobacter aquaticus sp. nov.</title>
        <authorList>
            <person name="Choi A."/>
        </authorList>
    </citation>
    <scope>NUCLEOTIDE SEQUENCE [LARGE SCALE GENOMIC DNA]</scope>
    <source>
        <strain evidence="5 6">KCTC 52518</strain>
    </source>
</reference>
<dbReference type="Proteomes" id="UP000298781">
    <property type="component" value="Chromosome"/>
</dbReference>
<dbReference type="InterPro" id="IPR000914">
    <property type="entry name" value="SBP_5_dom"/>
</dbReference>